<evidence type="ECO:0000313" key="1">
    <source>
        <dbReference type="EMBL" id="GMG31554.1"/>
    </source>
</evidence>
<dbReference type="Proteomes" id="UP001165205">
    <property type="component" value="Unassembled WGS sequence"/>
</dbReference>
<accession>A0AAN4YIW2</accession>
<name>A0AAN4YIW2_ASPOZ</name>
<reference evidence="1" key="1">
    <citation type="submission" date="2023-04" db="EMBL/GenBank/DDBJ databases">
        <title>Aspergillus oryzae NBRC 4228.</title>
        <authorList>
            <person name="Ichikawa N."/>
            <person name="Sato H."/>
            <person name="Tonouchi N."/>
        </authorList>
    </citation>
    <scope>NUCLEOTIDE SEQUENCE</scope>
    <source>
        <strain evidence="1">NBRC 4228</strain>
    </source>
</reference>
<dbReference type="EMBL" id="BSYA01000086">
    <property type="protein sequence ID" value="GMG31554.1"/>
    <property type="molecule type" value="Genomic_DNA"/>
</dbReference>
<organism evidence="1 2">
    <name type="scientific">Aspergillus oryzae</name>
    <name type="common">Yellow koji mold</name>
    <dbReference type="NCBI Taxonomy" id="5062"/>
    <lineage>
        <taxon>Eukaryota</taxon>
        <taxon>Fungi</taxon>
        <taxon>Dikarya</taxon>
        <taxon>Ascomycota</taxon>
        <taxon>Pezizomycotina</taxon>
        <taxon>Eurotiomycetes</taxon>
        <taxon>Eurotiomycetidae</taxon>
        <taxon>Eurotiales</taxon>
        <taxon>Aspergillaceae</taxon>
        <taxon>Aspergillus</taxon>
        <taxon>Aspergillus subgen. Circumdati</taxon>
    </lineage>
</organism>
<proteinExistence type="predicted"/>
<protein>
    <submittedName>
        <fullName evidence="1">Unnamed protein product</fullName>
    </submittedName>
</protein>
<evidence type="ECO:0000313" key="2">
    <source>
        <dbReference type="Proteomes" id="UP001165205"/>
    </source>
</evidence>
<gene>
    <name evidence="1" type="ORF">Aory04_000742800</name>
</gene>
<dbReference type="AlphaFoldDB" id="A0AAN4YIW2"/>
<sequence>MHSTSPVSFRNHPYPPDWGLDRPCLHKAVKEFLKGAIPLLDTPGFKEYSKQPISKLEAKNESPVPLFMSHGCDVAKSSPTKA</sequence>
<comment type="caution">
    <text evidence="1">The sequence shown here is derived from an EMBL/GenBank/DDBJ whole genome shotgun (WGS) entry which is preliminary data.</text>
</comment>